<name>A0ACB9B0X6_ARCLA</name>
<dbReference type="EMBL" id="CM042053">
    <property type="protein sequence ID" value="KAI3716152.1"/>
    <property type="molecule type" value="Genomic_DNA"/>
</dbReference>
<comment type="caution">
    <text evidence="1">The sequence shown here is derived from an EMBL/GenBank/DDBJ whole genome shotgun (WGS) entry which is preliminary data.</text>
</comment>
<sequence length="961" mass="110153">MKDEDVYKTAFRTHEGHYEFVVMPFGLTNAPATFQSLMNDIFKPYLRRFVLVFFDDILVYSKSEVEHCEHLMQTLEVLKSHQLYANKKKCDFGMQQVGYLGHIISGEGVAMDKSKVDSMLKWSIPKNITQLRGFLGLTGYYRKFVAGYSQIAQPLTDLLKKGKFEWNETALAAFEKLKKAMTEAPVLALPNFDQPLVIETDASGGGLGAVLMQDGRPIAFYSQTLGIQARQKPIYEKELMAIVFAVTRWRAYLLGRKFIVRTDQQSLKYLLEQRVIDHQYQKWVMKLLGYDFDIVYKVGKHNLAADALSRMEVECAVMGGPQWRQWDVLKDEIRRDSVLGKILSEIEKGSTVHQGFEVQQSLLWYKGRLVLSKSSSVLKMLLEEFHASPIGGHAGIDRTFQRIAAELFWLGMRKDVKEFVKGCEVCQRNKVLGGSPAGLLQPLPLPLKVWDEITMDFIEGLPKSDKMDTIMVVVDRLSKYAHFVALKHPFDAQGVAAVFAKEIIKLHGIPQVIVSDRDKIFVSRFWKEVYALLGTKLAFSTAYHPQTDGQSEVVNRCVEQYLRCFVSEHPKRWKQWLGWAEYSYNTAFHRSLQCSPFQVLYGREPPAILKYREGSASLQTVEDMLKERDVFLDDLRLQLLKAQQRMKDQADRHRTKREFEVGDRVFLKLQPYRQRSLRTKTNQKLSARFYGPFEVTERVGKVAYRLNLPSSAKIHSVFHVSQLRPALGDDLSAGELPSQLTEEGELIVAPEFLLNCRIKAGGELEVLIKWQGLPTFEASWEDYQLVHQSFPDFHLEDKVQLWRAGIDAKEIKYTYSRRKKRRISLSKGNTTDSNPIEELPSVILDPITSYYINFLHHIHNHRLSPPPSITTTHCRHHHRRSPLTTVGDPRLFLHNNNLYYPCPPPPPLPLSATYTSTTSTTTTSCTTTIHYLSRSSQLPSFKDHPSHLSLLIAATMHPPIH</sequence>
<keyword evidence="2" id="KW-1185">Reference proteome</keyword>
<reference evidence="1 2" key="2">
    <citation type="journal article" date="2022" name="Mol. Ecol. Resour.">
        <title>The genomes of chicory, endive, great burdock and yacon provide insights into Asteraceae paleo-polyploidization history and plant inulin production.</title>
        <authorList>
            <person name="Fan W."/>
            <person name="Wang S."/>
            <person name="Wang H."/>
            <person name="Wang A."/>
            <person name="Jiang F."/>
            <person name="Liu H."/>
            <person name="Zhao H."/>
            <person name="Xu D."/>
            <person name="Zhang Y."/>
        </authorList>
    </citation>
    <scope>NUCLEOTIDE SEQUENCE [LARGE SCALE GENOMIC DNA]</scope>
    <source>
        <strain evidence="2">cv. Niubang</strain>
    </source>
</reference>
<reference evidence="2" key="1">
    <citation type="journal article" date="2022" name="Mol. Ecol. Resour.">
        <title>The genomes of chicory, endive, great burdock and yacon provide insights into Asteraceae palaeo-polyploidization history and plant inulin production.</title>
        <authorList>
            <person name="Fan W."/>
            <person name="Wang S."/>
            <person name="Wang H."/>
            <person name="Wang A."/>
            <person name="Jiang F."/>
            <person name="Liu H."/>
            <person name="Zhao H."/>
            <person name="Xu D."/>
            <person name="Zhang Y."/>
        </authorList>
    </citation>
    <scope>NUCLEOTIDE SEQUENCE [LARGE SCALE GENOMIC DNA]</scope>
    <source>
        <strain evidence="2">cv. Niubang</strain>
    </source>
</reference>
<protein>
    <submittedName>
        <fullName evidence="1">Uncharacterized protein</fullName>
    </submittedName>
</protein>
<evidence type="ECO:0000313" key="1">
    <source>
        <dbReference type="EMBL" id="KAI3716152.1"/>
    </source>
</evidence>
<organism evidence="1 2">
    <name type="scientific">Arctium lappa</name>
    <name type="common">Greater burdock</name>
    <name type="synonym">Lappa major</name>
    <dbReference type="NCBI Taxonomy" id="4217"/>
    <lineage>
        <taxon>Eukaryota</taxon>
        <taxon>Viridiplantae</taxon>
        <taxon>Streptophyta</taxon>
        <taxon>Embryophyta</taxon>
        <taxon>Tracheophyta</taxon>
        <taxon>Spermatophyta</taxon>
        <taxon>Magnoliopsida</taxon>
        <taxon>eudicotyledons</taxon>
        <taxon>Gunneridae</taxon>
        <taxon>Pentapetalae</taxon>
        <taxon>asterids</taxon>
        <taxon>campanulids</taxon>
        <taxon>Asterales</taxon>
        <taxon>Asteraceae</taxon>
        <taxon>Carduoideae</taxon>
        <taxon>Cardueae</taxon>
        <taxon>Arctiinae</taxon>
        <taxon>Arctium</taxon>
    </lineage>
</organism>
<accession>A0ACB9B0X6</accession>
<proteinExistence type="predicted"/>
<dbReference type="Proteomes" id="UP001055879">
    <property type="component" value="Linkage Group LG07"/>
</dbReference>
<gene>
    <name evidence="1" type="ORF">L6452_23280</name>
</gene>
<evidence type="ECO:0000313" key="2">
    <source>
        <dbReference type="Proteomes" id="UP001055879"/>
    </source>
</evidence>